<dbReference type="RefSeq" id="WP_378269454.1">
    <property type="nucleotide sequence ID" value="NZ_JBHUKR010000021.1"/>
</dbReference>
<dbReference type="EMBL" id="JBHUKR010000021">
    <property type="protein sequence ID" value="MFD2421068.1"/>
    <property type="molecule type" value="Genomic_DNA"/>
</dbReference>
<proteinExistence type="predicted"/>
<protein>
    <submittedName>
        <fullName evidence="1">Uncharacterized protein</fullName>
    </submittedName>
</protein>
<dbReference type="SUPFAM" id="SSF53756">
    <property type="entry name" value="UDP-Glycosyltransferase/glycogen phosphorylase"/>
    <property type="match status" value="1"/>
</dbReference>
<evidence type="ECO:0000313" key="1">
    <source>
        <dbReference type="EMBL" id="MFD2421068.1"/>
    </source>
</evidence>
<sequence length="369" mass="40411">MAAATRLFDVVPLLETDFRVQLTFTVPHTTDTWHGLDDYVHGQGGLFLPWAQAIHHQWDLILTASHRHITELHGPLLILSHGAGVLMSRRYSRKAGTADRPTTGLDRELLTYRGRVVPEVIALAHGDELRALEELCPEALPKALVAGDICLDRMLASLPYRRHYRNALGLADGQALVTLSSTWSPESLFGRMPGLARKVMDEFPGHKVAFVLHPQAWAVHGARQIKSWLSDCLRNGLLLIPPEEGWRATMIASDWVLGDHGSTTTYAAAVGCPVTMATCPGANIRPGSLADIVRRHAPRLRGDQPLGPQMHRARSQANLRHLVSPAVSSRPGRTATILRSAMYHLLNLPAPACGITATSVPLPRPCKDL</sequence>
<name>A0ABW5G1A5_9PSEU</name>
<reference evidence="2" key="1">
    <citation type="journal article" date="2019" name="Int. J. Syst. Evol. Microbiol.">
        <title>The Global Catalogue of Microorganisms (GCM) 10K type strain sequencing project: providing services to taxonomists for standard genome sequencing and annotation.</title>
        <authorList>
            <consortium name="The Broad Institute Genomics Platform"/>
            <consortium name="The Broad Institute Genome Sequencing Center for Infectious Disease"/>
            <person name="Wu L."/>
            <person name="Ma J."/>
        </authorList>
    </citation>
    <scope>NUCLEOTIDE SEQUENCE [LARGE SCALE GENOMIC DNA]</scope>
    <source>
        <strain evidence="2">CGMCC 4.7645</strain>
    </source>
</reference>
<comment type="caution">
    <text evidence="1">The sequence shown here is derived from an EMBL/GenBank/DDBJ whole genome shotgun (WGS) entry which is preliminary data.</text>
</comment>
<gene>
    <name evidence="1" type="ORF">ACFSXZ_32545</name>
</gene>
<dbReference type="Proteomes" id="UP001597417">
    <property type="component" value="Unassembled WGS sequence"/>
</dbReference>
<organism evidence="1 2">
    <name type="scientific">Amycolatopsis pigmentata</name>
    <dbReference type="NCBI Taxonomy" id="450801"/>
    <lineage>
        <taxon>Bacteria</taxon>
        <taxon>Bacillati</taxon>
        <taxon>Actinomycetota</taxon>
        <taxon>Actinomycetes</taxon>
        <taxon>Pseudonocardiales</taxon>
        <taxon>Pseudonocardiaceae</taxon>
        <taxon>Amycolatopsis</taxon>
    </lineage>
</organism>
<keyword evidence="2" id="KW-1185">Reference proteome</keyword>
<accession>A0ABW5G1A5</accession>
<evidence type="ECO:0000313" key="2">
    <source>
        <dbReference type="Proteomes" id="UP001597417"/>
    </source>
</evidence>